<comment type="similarity">
    <text evidence="1 4">Belongs to the universal ribosomal protein uS7 family.</text>
</comment>
<dbReference type="EMBL" id="BPLR01002445">
    <property type="protein sequence ID" value="GIX73797.1"/>
    <property type="molecule type" value="Genomic_DNA"/>
</dbReference>
<proteinExistence type="inferred from homology"/>
<organism evidence="6 7">
    <name type="scientific">Caerostris extrusa</name>
    <name type="common">Bark spider</name>
    <name type="synonym">Caerostris bankana</name>
    <dbReference type="NCBI Taxonomy" id="172846"/>
    <lineage>
        <taxon>Eukaryota</taxon>
        <taxon>Metazoa</taxon>
        <taxon>Ecdysozoa</taxon>
        <taxon>Arthropoda</taxon>
        <taxon>Chelicerata</taxon>
        <taxon>Arachnida</taxon>
        <taxon>Araneae</taxon>
        <taxon>Araneomorphae</taxon>
        <taxon>Entelegynae</taxon>
        <taxon>Araneoidea</taxon>
        <taxon>Araneidae</taxon>
        <taxon>Caerostris</taxon>
    </lineage>
</organism>
<dbReference type="PANTHER" id="PTHR16064:SF3">
    <property type="entry name" value="BTB_POZ DOMAIN-CONTAINING PROTEIN 7"/>
    <property type="match status" value="1"/>
</dbReference>
<dbReference type="InterPro" id="IPR011333">
    <property type="entry name" value="SKP1/BTB/POZ_sf"/>
</dbReference>
<dbReference type="GO" id="GO:0006412">
    <property type="term" value="P:translation"/>
    <property type="evidence" value="ECO:0007669"/>
    <property type="project" value="InterPro"/>
</dbReference>
<reference evidence="6 7" key="1">
    <citation type="submission" date="2021-06" db="EMBL/GenBank/DDBJ databases">
        <title>Caerostris extrusa draft genome.</title>
        <authorList>
            <person name="Kono N."/>
            <person name="Arakawa K."/>
        </authorList>
    </citation>
    <scope>NUCLEOTIDE SEQUENCE [LARGE SCALE GENOMIC DNA]</scope>
</reference>
<evidence type="ECO:0000313" key="6">
    <source>
        <dbReference type="EMBL" id="GIX73797.1"/>
    </source>
</evidence>
<dbReference type="GO" id="GO:0022626">
    <property type="term" value="C:cytosolic ribosome"/>
    <property type="evidence" value="ECO:0007669"/>
    <property type="project" value="UniProtKB-ARBA"/>
</dbReference>
<gene>
    <name evidence="6" type="primary">Btbd7</name>
    <name evidence="6" type="ORF">CEXT_288251</name>
</gene>
<dbReference type="InterPro" id="IPR000210">
    <property type="entry name" value="BTB/POZ_dom"/>
</dbReference>
<evidence type="ECO:0000256" key="2">
    <source>
        <dbReference type="ARBA" id="ARBA00022980"/>
    </source>
</evidence>
<dbReference type="Pfam" id="PF07707">
    <property type="entry name" value="BACK"/>
    <property type="match status" value="1"/>
</dbReference>
<dbReference type="GO" id="GO:0003735">
    <property type="term" value="F:structural constituent of ribosome"/>
    <property type="evidence" value="ECO:0007669"/>
    <property type="project" value="InterPro"/>
</dbReference>
<dbReference type="InterPro" id="IPR042345">
    <property type="entry name" value="Btbd7"/>
</dbReference>
<keyword evidence="7" id="KW-1185">Reference proteome</keyword>
<dbReference type="SMART" id="SM00225">
    <property type="entry name" value="BTB"/>
    <property type="match status" value="2"/>
</dbReference>
<dbReference type="Pfam" id="PF00177">
    <property type="entry name" value="Ribosomal_S7"/>
    <property type="match status" value="1"/>
</dbReference>
<evidence type="ECO:0000313" key="7">
    <source>
        <dbReference type="Proteomes" id="UP001054945"/>
    </source>
</evidence>
<feature type="domain" description="BTB" evidence="5">
    <location>
        <begin position="312"/>
        <end position="397"/>
    </location>
</feature>
<evidence type="ECO:0000256" key="3">
    <source>
        <dbReference type="ARBA" id="ARBA00023274"/>
    </source>
</evidence>
<name>A0AAV4MQQ2_CAEEX</name>
<keyword evidence="2 4" id="KW-0689">Ribosomal protein</keyword>
<dbReference type="Gene3D" id="1.10.455.10">
    <property type="entry name" value="Ribosomal protein S7 domain"/>
    <property type="match status" value="1"/>
</dbReference>
<dbReference type="PANTHER" id="PTHR16064">
    <property type="entry name" value="BTB POZ DOMAIN CONTAINING 7"/>
    <property type="match status" value="1"/>
</dbReference>
<evidence type="ECO:0000256" key="4">
    <source>
        <dbReference type="RuleBase" id="RU003619"/>
    </source>
</evidence>
<sequence>MVQHIEVFTNQQQTSIIDIVSAEYTLFVDYYGCQFISVLLLEYMCFLCLKEMGASASSPASCSNTQPEPMTSSLQAQSKVCTSFSSVNVDQYGKEKKRKVGSLSTLRKRFARRRRTGKGFDHAQVFREFLTDWSPRDVVALVEEYEATAALKDITLQAEMARPPAASCKQDLGLLFENKYCSDINLIYQGTVFAVHRAILAARCPFFREMLNSLSSICTEVAVDIDIAGVSISMFNELLRYLYTGDLSVAESYSGNFDILFQLSEQFGIPNPLEQDLKYLLETGIYSDISLSFTSPSDTGHSIVRGQTTYICDHILTDAEGKPCKICHGTNEFWCHRAILSARSPFFRNVIHRQQRRSADLHETHRTRILLDDSIIPRRYACILLRAVYQDALEFGAVLPDSAKRGSLTDVHVPQSSVEEAMQLFEVARFIEMDALVQNCEDYIVESLSLENLLPVLRWSSQPHGSQWVYRQAINFIREEFMAVAASPILFQLDKSHLIDVVKSDFLQAGELEVLQAVLKWGEHQLFKRVEGELRINSSSSKILAPSGSIVVLDTLFGHSDLCCPQHVRFIEVAEAHSNIIIFPPHHNHHYHHHLKPNLVSHTAHSVSRRGFRRRDLSDVELRDLLSDLLSCVRISHILPPDSEALVSAVRRGLISTPPSYMLGDDLLVGHSSNLKSKAWIRGRNSHGLYIKPRLFTPYVEEAKAWLEEQLGQDTDVVRQQVWHISHIPDTLYMVEKPLSFNEGVLPLGHLCPLSSLEFMKDVVLDEMTLRQMKKREKELRQSQSARRAYSVIRNHCDVTKLLQLRVVREFGLPDKVMEVLHRTSYQFLEEYGAEHHPSSATPGHQSRYAGDHSSHMYGLPRMYKPSRHLSLELGEARDEPLQASNQMSRSCCSDHLNEIIPDIAMATSLLEQIHISESETSPDSGGFSLLCPYSNEDKVMTDTWDDVSPIPITQDLPEIKLFGKWNSSDVQVSDISLTDYIAVKEKYARYLPHSAGRFATKRFRKAQCPIVERLTNSMMMHGRNNGKKLMAVRIVKHAFEIIYLMTSENPLQVLVNAIINSGPREDSTRIGRAGTVRRQAVDVSPLRRVNQAIWLLCTGAREAAFRNIKSIAECLADELINAAKGSSNSYAIKKKDELERVAKSNR</sequence>
<dbReference type="InterPro" id="IPR005716">
    <property type="entry name" value="Ribosomal_uS7_euk/arc"/>
</dbReference>
<protein>
    <recommendedName>
        <fullName evidence="5">BTB domain-containing protein</fullName>
    </recommendedName>
</protein>
<evidence type="ECO:0000256" key="1">
    <source>
        <dbReference type="ARBA" id="ARBA00007151"/>
    </source>
</evidence>
<feature type="domain" description="BTB" evidence="5">
    <location>
        <begin position="182"/>
        <end position="251"/>
    </location>
</feature>
<dbReference type="GO" id="GO:0003723">
    <property type="term" value="F:RNA binding"/>
    <property type="evidence" value="ECO:0007669"/>
    <property type="project" value="InterPro"/>
</dbReference>
<dbReference type="Gene3D" id="3.30.710.10">
    <property type="entry name" value="Potassium Channel Kv1.1, Chain A"/>
    <property type="match status" value="2"/>
</dbReference>
<dbReference type="NCBIfam" id="NF003106">
    <property type="entry name" value="PRK04027.1"/>
    <property type="match status" value="1"/>
</dbReference>
<dbReference type="CDD" id="cd18284">
    <property type="entry name" value="BTB2_POZ_BTBD7"/>
    <property type="match status" value="1"/>
</dbReference>
<keyword evidence="3 4" id="KW-0687">Ribonucleoprotein</keyword>
<dbReference type="GO" id="GO:0015935">
    <property type="term" value="C:small ribosomal subunit"/>
    <property type="evidence" value="ECO:0007669"/>
    <property type="project" value="InterPro"/>
</dbReference>
<dbReference type="InterPro" id="IPR023798">
    <property type="entry name" value="Ribosomal_uS7_dom"/>
</dbReference>
<dbReference type="Gene3D" id="1.25.40.420">
    <property type="match status" value="1"/>
</dbReference>
<dbReference type="SMART" id="SM00875">
    <property type="entry name" value="BACK"/>
    <property type="match status" value="1"/>
</dbReference>
<dbReference type="Proteomes" id="UP001054945">
    <property type="component" value="Unassembled WGS sequence"/>
</dbReference>
<dbReference type="AlphaFoldDB" id="A0AAV4MQQ2"/>
<dbReference type="Pfam" id="PF00651">
    <property type="entry name" value="BTB"/>
    <property type="match status" value="2"/>
</dbReference>
<dbReference type="GO" id="GO:0061138">
    <property type="term" value="P:morphogenesis of a branching epithelium"/>
    <property type="evidence" value="ECO:0007669"/>
    <property type="project" value="InterPro"/>
</dbReference>
<dbReference type="PROSITE" id="PS50097">
    <property type="entry name" value="BTB"/>
    <property type="match status" value="2"/>
</dbReference>
<accession>A0AAV4MQQ2</accession>
<evidence type="ECO:0000259" key="5">
    <source>
        <dbReference type="PROSITE" id="PS50097"/>
    </source>
</evidence>
<dbReference type="SUPFAM" id="SSF54695">
    <property type="entry name" value="POZ domain"/>
    <property type="match status" value="2"/>
</dbReference>
<dbReference type="PROSITE" id="PS00052">
    <property type="entry name" value="RIBOSOMAL_S7"/>
    <property type="match status" value="1"/>
</dbReference>
<dbReference type="NCBIfam" id="TIGR01028">
    <property type="entry name" value="uS7_euk_arch"/>
    <property type="match status" value="1"/>
</dbReference>
<dbReference type="InterPro" id="IPR047935">
    <property type="entry name" value="BTBD7_BTB_POZ_second"/>
</dbReference>
<dbReference type="InterPro" id="IPR020606">
    <property type="entry name" value="Ribosomal_uS7_CS"/>
</dbReference>
<dbReference type="SUPFAM" id="SSF47973">
    <property type="entry name" value="Ribosomal protein S7"/>
    <property type="match status" value="1"/>
</dbReference>
<comment type="caution">
    <text evidence="6">The sequence shown here is derived from an EMBL/GenBank/DDBJ whole genome shotgun (WGS) entry which is preliminary data.</text>
</comment>
<dbReference type="CDD" id="cd14867">
    <property type="entry name" value="uS7_Eukaryote"/>
    <property type="match status" value="1"/>
</dbReference>
<dbReference type="FunFam" id="1.10.455.10:FF:000003">
    <property type="entry name" value="40S ribosomal protein S5"/>
    <property type="match status" value="1"/>
</dbReference>
<dbReference type="InterPro" id="IPR036823">
    <property type="entry name" value="Ribosomal_uS7_dom_sf"/>
</dbReference>
<dbReference type="InterPro" id="IPR011705">
    <property type="entry name" value="BACK"/>
</dbReference>